<reference evidence="3" key="1">
    <citation type="submission" date="2014-04" db="EMBL/GenBank/DDBJ databases">
        <title>Evolutionary Origins and Diversification of the Mycorrhizal Mutualists.</title>
        <authorList>
            <consortium name="DOE Joint Genome Institute"/>
            <consortium name="Mycorrhizal Genomics Consortium"/>
            <person name="Kohler A."/>
            <person name="Kuo A."/>
            <person name="Nagy L.G."/>
            <person name="Floudas D."/>
            <person name="Copeland A."/>
            <person name="Barry K.W."/>
            <person name="Cichocki N."/>
            <person name="Veneault-Fourrey C."/>
            <person name="LaButti K."/>
            <person name="Lindquist E.A."/>
            <person name="Lipzen A."/>
            <person name="Lundell T."/>
            <person name="Morin E."/>
            <person name="Murat C."/>
            <person name="Riley R."/>
            <person name="Ohm R."/>
            <person name="Sun H."/>
            <person name="Tunlid A."/>
            <person name="Henrissat B."/>
            <person name="Grigoriev I.V."/>
            <person name="Hibbett D.S."/>
            <person name="Martin F."/>
        </authorList>
    </citation>
    <scope>NUCLEOTIDE SEQUENCE [LARGE SCALE GENOMIC DNA]</scope>
    <source>
        <strain evidence="3">FD-334 SS-4</strain>
    </source>
</reference>
<dbReference type="Proteomes" id="UP000054270">
    <property type="component" value="Unassembled WGS sequence"/>
</dbReference>
<dbReference type="GO" id="GO:0006198">
    <property type="term" value="P:cAMP catabolic process"/>
    <property type="evidence" value="ECO:0007669"/>
    <property type="project" value="InterPro"/>
</dbReference>
<name>A0A0D2Q6J4_HYPSF</name>
<dbReference type="GO" id="GO:0047555">
    <property type="term" value="F:3',5'-cyclic-GMP phosphodiesterase activity"/>
    <property type="evidence" value="ECO:0007669"/>
    <property type="project" value="TreeGrafter"/>
</dbReference>
<protein>
    <recommendedName>
        <fullName evidence="4">Cyclic-AMP phosphodiesterase</fullName>
    </recommendedName>
</protein>
<dbReference type="PRINTS" id="PR00388">
    <property type="entry name" value="PDIESTERASE2"/>
</dbReference>
<evidence type="ECO:0000256" key="1">
    <source>
        <dbReference type="SAM" id="MobiDB-lite"/>
    </source>
</evidence>
<dbReference type="SUPFAM" id="SSF56281">
    <property type="entry name" value="Metallo-hydrolase/oxidoreductase"/>
    <property type="match status" value="1"/>
</dbReference>
<dbReference type="OMA" id="THILIEC"/>
<dbReference type="Gene3D" id="3.60.15.10">
    <property type="entry name" value="Ribonuclease Z/Hydroxyacylglutathione hydrolase-like"/>
    <property type="match status" value="1"/>
</dbReference>
<evidence type="ECO:0008006" key="4">
    <source>
        <dbReference type="Google" id="ProtNLM"/>
    </source>
</evidence>
<dbReference type="AlphaFoldDB" id="A0A0D2Q6J4"/>
<dbReference type="OrthoDB" id="258495at2759"/>
<feature type="region of interest" description="Disordered" evidence="1">
    <location>
        <begin position="271"/>
        <end position="297"/>
    </location>
</feature>
<dbReference type="Pfam" id="PF02112">
    <property type="entry name" value="PDEase_II"/>
    <property type="match status" value="1"/>
</dbReference>
<dbReference type="STRING" id="945553.A0A0D2Q6J4"/>
<dbReference type="PANTHER" id="PTHR28283">
    <property type="entry name" value="3',5'-CYCLIC-NUCLEOTIDE PHOSPHODIESTERASE 1"/>
    <property type="match status" value="1"/>
</dbReference>
<keyword evidence="3" id="KW-1185">Reference proteome</keyword>
<sequence>MLETPVFDVLVVGSGGGPDETNLSAYLLKLHNAQWEDGIVGLEAGSGQGALARLLRKDPCTITKPGSPGNAYNASEIYSFVRCFLLTHAHLDHINSLVVSAGSLCGARKRVYALKQTLEDLEIVFSDRIWPNLASWKEDDDAVKLLYSMLIPDGKYKTISPAISVRTMPLNHGTNALGQYNSAAFFVRHDTSHREFLFFGDVEPDSLALKPLTVNIWRVAAPKIPEILSTIFIECSWPSGRRDELLFGHLTPEHLVDELSALATEIVKYRQTTTQDEGKKRPFRKRQKRGSLSPDDMKDALAGVTIYVMHCKDDMNSGSERHIREVIVEQVRLIVEERGLGARILAAEQGACITI</sequence>
<gene>
    <name evidence="2" type="ORF">HYPSUDRAFT_35138</name>
</gene>
<dbReference type="InterPro" id="IPR000396">
    <property type="entry name" value="Pdiesterase2"/>
</dbReference>
<proteinExistence type="predicted"/>
<dbReference type="InterPro" id="IPR036866">
    <property type="entry name" value="RibonucZ/Hydroxyglut_hydro"/>
</dbReference>
<evidence type="ECO:0000313" key="2">
    <source>
        <dbReference type="EMBL" id="KJA27295.1"/>
    </source>
</evidence>
<dbReference type="EMBL" id="KN817524">
    <property type="protein sequence ID" value="KJA27295.1"/>
    <property type="molecule type" value="Genomic_DNA"/>
</dbReference>
<dbReference type="PANTHER" id="PTHR28283:SF1">
    <property type="entry name" value="3',5'-CYCLIC-NUCLEOTIDE PHOSPHODIESTERASE 1"/>
    <property type="match status" value="1"/>
</dbReference>
<dbReference type="GO" id="GO:0004115">
    <property type="term" value="F:3',5'-cyclic-AMP phosphodiesterase activity"/>
    <property type="evidence" value="ECO:0007669"/>
    <property type="project" value="InterPro"/>
</dbReference>
<accession>A0A0D2Q6J4</accession>
<evidence type="ECO:0000313" key="3">
    <source>
        <dbReference type="Proteomes" id="UP000054270"/>
    </source>
</evidence>
<dbReference type="CDD" id="cd07735">
    <property type="entry name" value="class_II_PDE_MBL-fold"/>
    <property type="match status" value="1"/>
</dbReference>
<dbReference type="GO" id="GO:1902660">
    <property type="term" value="P:negative regulation of glucose mediated signaling pathway"/>
    <property type="evidence" value="ECO:0007669"/>
    <property type="project" value="TreeGrafter"/>
</dbReference>
<organism evidence="2 3">
    <name type="scientific">Hypholoma sublateritium (strain FD-334 SS-4)</name>
    <dbReference type="NCBI Taxonomy" id="945553"/>
    <lineage>
        <taxon>Eukaryota</taxon>
        <taxon>Fungi</taxon>
        <taxon>Dikarya</taxon>
        <taxon>Basidiomycota</taxon>
        <taxon>Agaricomycotina</taxon>
        <taxon>Agaricomycetes</taxon>
        <taxon>Agaricomycetidae</taxon>
        <taxon>Agaricales</taxon>
        <taxon>Agaricineae</taxon>
        <taxon>Strophariaceae</taxon>
        <taxon>Hypholoma</taxon>
    </lineage>
</organism>